<sequence length="249" mass="28819">MNLWHDKSYIAPSGPEWVERGYAMYDVHSVRIQFVYTEEQKEANRRAHTVADEGQALVMAAEARNSVMNPLMDAIAQNFVCYQYEDTEPAPFRSCQWDLFFWCNDFSNTLHGYGLSGRDYSYFTLSFNENQTVEKRAEVCWRLLQFLEHRCRKNRNLDVAVQYSIWYDHEKIEKDADRMKCLLAGCSCTYGSKDGKFLFDNGIFCFRPKYAKRQLYRVSDSEVLALCWKLGLTDDASDGGPLAAGRCSA</sequence>
<dbReference type="AlphaFoldDB" id="A0A4R1QLW8"/>
<dbReference type="STRING" id="1650663.GCA_001486665_01266"/>
<gene>
    <name evidence="1" type="ORF">EDD77_12363</name>
</gene>
<dbReference type="EMBL" id="SLUM01000023">
    <property type="protein sequence ID" value="TCL54207.1"/>
    <property type="molecule type" value="Genomic_DNA"/>
</dbReference>
<organism evidence="1 2">
    <name type="scientific">Allofournierella massiliensis</name>
    <dbReference type="NCBI Taxonomy" id="1650663"/>
    <lineage>
        <taxon>Bacteria</taxon>
        <taxon>Bacillati</taxon>
        <taxon>Bacillota</taxon>
        <taxon>Clostridia</taxon>
        <taxon>Eubacteriales</taxon>
        <taxon>Oscillospiraceae</taxon>
        <taxon>Allofournierella</taxon>
    </lineage>
</organism>
<dbReference type="Proteomes" id="UP000295184">
    <property type="component" value="Unassembled WGS sequence"/>
</dbReference>
<accession>A0A4R1QLW8</accession>
<dbReference type="OrthoDB" id="1854350at2"/>
<evidence type="ECO:0000313" key="1">
    <source>
        <dbReference type="EMBL" id="TCL54207.1"/>
    </source>
</evidence>
<protein>
    <submittedName>
        <fullName evidence="1">Uncharacterized protein</fullName>
    </submittedName>
</protein>
<proteinExistence type="predicted"/>
<dbReference type="RefSeq" id="WP_132587414.1">
    <property type="nucleotide sequence ID" value="NZ_CABKVM010000015.1"/>
</dbReference>
<name>A0A4R1QLW8_9FIRM</name>
<comment type="caution">
    <text evidence="1">The sequence shown here is derived from an EMBL/GenBank/DDBJ whole genome shotgun (WGS) entry which is preliminary data.</text>
</comment>
<evidence type="ECO:0000313" key="2">
    <source>
        <dbReference type="Proteomes" id="UP000295184"/>
    </source>
</evidence>
<reference evidence="1 2" key="1">
    <citation type="submission" date="2019-03" db="EMBL/GenBank/DDBJ databases">
        <title>Genomic Encyclopedia of Type Strains, Phase IV (KMG-IV): sequencing the most valuable type-strain genomes for metagenomic binning, comparative biology and taxonomic classification.</title>
        <authorList>
            <person name="Goeker M."/>
        </authorList>
    </citation>
    <scope>NUCLEOTIDE SEQUENCE [LARGE SCALE GENOMIC DNA]</scope>
    <source>
        <strain evidence="1 2">DSM 100451</strain>
    </source>
</reference>